<evidence type="ECO:0000256" key="8">
    <source>
        <dbReference type="ARBA" id="ARBA00022756"/>
    </source>
</evidence>
<dbReference type="GO" id="GO:0004015">
    <property type="term" value="F:adenosylmethionine-8-amino-7-oxononanoate transaminase activity"/>
    <property type="evidence" value="ECO:0007669"/>
    <property type="project" value="UniProtKB-UniRule"/>
</dbReference>
<feature type="binding site" evidence="11">
    <location>
        <begin position="314"/>
        <end position="315"/>
    </location>
    <ligand>
        <name>pyridoxal 5'-phosphate</name>
        <dbReference type="ChEBI" id="CHEBI:597326"/>
    </ligand>
</feature>
<evidence type="ECO:0000256" key="7">
    <source>
        <dbReference type="ARBA" id="ARBA00022691"/>
    </source>
</evidence>
<feature type="modified residue" description="N6-(pyridoxal phosphate)lysine" evidence="11">
    <location>
        <position position="278"/>
    </location>
</feature>
<evidence type="ECO:0000256" key="4">
    <source>
        <dbReference type="ARBA" id="ARBA00022490"/>
    </source>
</evidence>
<feature type="binding site" evidence="11">
    <location>
        <position position="249"/>
    </location>
    <ligand>
        <name>pyridoxal 5'-phosphate</name>
        <dbReference type="ChEBI" id="CHEBI:597326"/>
    </ligand>
</feature>
<dbReference type="AlphaFoldDB" id="A0A2N9KGK0"/>
<evidence type="ECO:0000256" key="2">
    <source>
        <dbReference type="ARBA" id="ARBA00004496"/>
    </source>
</evidence>
<dbReference type="Pfam" id="PF00202">
    <property type="entry name" value="Aminotran_3"/>
    <property type="match status" value="1"/>
</dbReference>
<evidence type="ECO:0000313" key="14">
    <source>
        <dbReference type="Proteomes" id="UP000237923"/>
    </source>
</evidence>
<dbReference type="InterPro" id="IPR015422">
    <property type="entry name" value="PyrdxlP-dep_Trfase_small"/>
</dbReference>
<feature type="site" description="Participates in the substrate recognition with KAPA and in a stacking interaction with the adenine ring of SAM" evidence="11">
    <location>
        <position position="15"/>
    </location>
</feature>
<dbReference type="FunFam" id="3.40.640.10:FF:000078">
    <property type="entry name" value="Adenosylmethionine-8-amino-7-oxononanoate aminotransferase"/>
    <property type="match status" value="1"/>
</dbReference>
<dbReference type="HAMAP" id="MF_00834">
    <property type="entry name" value="BioA"/>
    <property type="match status" value="1"/>
</dbReference>
<evidence type="ECO:0000256" key="9">
    <source>
        <dbReference type="ARBA" id="ARBA00022898"/>
    </source>
</evidence>
<comment type="subcellular location">
    <subcellularLocation>
        <location evidence="2 11">Cytoplasm</location>
    </subcellularLocation>
</comment>
<comment type="caution">
    <text evidence="11">Lacks conserved residue(s) required for the propagation of feature annotation.</text>
</comment>
<keyword evidence="8 11" id="KW-0093">Biotin biosynthesis</keyword>
<comment type="catalytic activity">
    <reaction evidence="11">
        <text>(8S)-8-amino-7-oxononanoate + S-adenosyl-L-methionine = S-adenosyl-4-methylsulfanyl-2-oxobutanoate + (7R,8S)-7,8-diammoniononanoate</text>
        <dbReference type="Rhea" id="RHEA:16861"/>
        <dbReference type="ChEBI" id="CHEBI:16490"/>
        <dbReference type="ChEBI" id="CHEBI:59789"/>
        <dbReference type="ChEBI" id="CHEBI:149468"/>
        <dbReference type="ChEBI" id="CHEBI:149469"/>
        <dbReference type="EC" id="2.6.1.62"/>
    </reaction>
</comment>
<evidence type="ECO:0000256" key="10">
    <source>
        <dbReference type="ARBA" id="ARBA00060970"/>
    </source>
</evidence>
<keyword evidence="15" id="KW-1185">Reference proteome</keyword>
<dbReference type="EMBL" id="OKQU01000004">
    <property type="protein sequence ID" value="SPE09730.1"/>
    <property type="molecule type" value="Genomic_DNA"/>
</dbReference>
<dbReference type="EC" id="2.6.1.62" evidence="11"/>
<evidence type="ECO:0000256" key="5">
    <source>
        <dbReference type="ARBA" id="ARBA00022576"/>
    </source>
</evidence>
<feature type="binding site" evidence="11">
    <location>
        <position position="408"/>
    </location>
    <ligand>
        <name>substrate</name>
    </ligand>
</feature>
<name>A0A2N9KGK0_9LACO</name>
<feature type="binding site" evidence="11">
    <location>
        <position position="278"/>
    </location>
    <ligand>
        <name>substrate</name>
    </ligand>
</feature>
<comment type="pathway">
    <text evidence="11">Cofactor biosynthesis; biotin biosynthesis; 7,8-diaminononanoate from 8-amino-7-oxononanoate (SAM route): step 1/1.</text>
</comment>
<gene>
    <name evidence="13" type="primary">bioK</name>
    <name evidence="11" type="synonym">bioA</name>
    <name evidence="12" type="ORF">LES8486_01923</name>
    <name evidence="13" type="ORF">LES9216_01923</name>
</gene>
<dbReference type="PIRSF" id="PIRSF000521">
    <property type="entry name" value="Transaminase_4ab_Lys_Orn"/>
    <property type="match status" value="1"/>
</dbReference>
<comment type="cofactor">
    <cofactor evidence="1 11">
        <name>pyridoxal 5'-phosphate</name>
        <dbReference type="ChEBI" id="CHEBI:597326"/>
    </cofactor>
</comment>
<feature type="binding site" evidence="11">
    <location>
        <position position="144"/>
    </location>
    <ligand>
        <name>substrate</name>
    </ligand>
</feature>
<dbReference type="PANTHER" id="PTHR42684:SF17">
    <property type="entry name" value="ADENOSYLMETHIONINE-8-AMINO-7-OXONONANOATE AMINOTRANSFERASE"/>
    <property type="match status" value="1"/>
</dbReference>
<dbReference type="PANTHER" id="PTHR42684">
    <property type="entry name" value="ADENOSYLMETHIONINE-8-AMINO-7-OXONONANOATE AMINOTRANSFERASE"/>
    <property type="match status" value="1"/>
</dbReference>
<dbReference type="PROSITE" id="PS00600">
    <property type="entry name" value="AA_TRANSFER_CLASS_3"/>
    <property type="match status" value="1"/>
</dbReference>
<dbReference type="EMBL" id="OKQR01000005">
    <property type="protein sequence ID" value="SPD94788.1"/>
    <property type="molecule type" value="Genomic_DNA"/>
</dbReference>
<evidence type="ECO:0000313" key="15">
    <source>
        <dbReference type="Proteomes" id="UP000239237"/>
    </source>
</evidence>
<dbReference type="CDD" id="cd00610">
    <property type="entry name" value="OAT_like"/>
    <property type="match status" value="1"/>
</dbReference>
<keyword evidence="4 11" id="KW-0963">Cytoplasm</keyword>
<feature type="binding site" evidence="11">
    <location>
        <begin position="111"/>
        <end position="112"/>
    </location>
    <ligand>
        <name>pyridoxal 5'-phosphate</name>
        <dbReference type="ChEBI" id="CHEBI:597326"/>
    </ligand>
</feature>
<reference evidence="12 15" key="1">
    <citation type="submission" date="2018-02" db="EMBL/GenBank/DDBJ databases">
        <authorList>
            <person name="Rodrigo-Torres L."/>
            <person name="Arahal R. D."/>
            <person name="Lucena T."/>
        </authorList>
    </citation>
    <scope>NUCLEOTIDE SEQUENCE [LARGE SCALE GENOMIC DNA]</scope>
    <source>
        <strain evidence="12 15">CECT 8486</strain>
    </source>
</reference>
<dbReference type="Gene3D" id="3.40.640.10">
    <property type="entry name" value="Type I PLP-dependent aspartate aminotransferase-like (Major domain)"/>
    <property type="match status" value="1"/>
</dbReference>
<dbReference type="GO" id="GO:0009102">
    <property type="term" value="P:biotin biosynthetic process"/>
    <property type="evidence" value="ECO:0007669"/>
    <property type="project" value="UniProtKB-UniRule"/>
</dbReference>
<protein>
    <recommendedName>
        <fullName evidence="11">Adenosylmethionine-8-amino-7-oxononanoate aminotransferase</fullName>
        <ecNumber evidence="11">2.6.1.62</ecNumber>
    </recommendedName>
    <alternativeName>
        <fullName evidence="11">7,8-diamino-pelargonic acid aminotransferase</fullName>
        <shortName evidence="11">DAPA AT</shortName>
        <shortName evidence="11">DAPA aminotransferase</shortName>
    </alternativeName>
    <alternativeName>
        <fullName evidence="11">7,8-diaminononanoate synthase</fullName>
        <shortName evidence="11">DANS</shortName>
    </alternativeName>
    <alternativeName>
        <fullName evidence="11">Diaminopelargonic acid synthase</fullName>
    </alternativeName>
</protein>
<evidence type="ECO:0000313" key="13">
    <source>
        <dbReference type="EMBL" id="SPE09730.1"/>
    </source>
</evidence>
<dbReference type="Proteomes" id="UP000237923">
    <property type="component" value="Unassembled WGS sequence"/>
</dbReference>
<evidence type="ECO:0000256" key="6">
    <source>
        <dbReference type="ARBA" id="ARBA00022679"/>
    </source>
</evidence>
<evidence type="ECO:0000313" key="12">
    <source>
        <dbReference type="EMBL" id="SPD94788.1"/>
    </source>
</evidence>
<comment type="subunit">
    <text evidence="3 11">Homodimer.</text>
</comment>
<keyword evidence="7 11" id="KW-0949">S-adenosyl-L-methionine</keyword>
<keyword evidence="6 11" id="KW-0808">Transferase</keyword>
<dbReference type="Gene3D" id="3.90.1150.10">
    <property type="entry name" value="Aspartate Aminotransferase, domain 1"/>
    <property type="match status" value="1"/>
</dbReference>
<dbReference type="InterPro" id="IPR049704">
    <property type="entry name" value="Aminotrans_3_PPA_site"/>
</dbReference>
<reference evidence="13 14" key="2">
    <citation type="submission" date="2018-02" db="EMBL/GenBank/DDBJ databases">
        <authorList>
            <person name="Cohen D.B."/>
            <person name="Kent A.D."/>
        </authorList>
    </citation>
    <scope>NUCLEOTIDE SEQUENCE [LARGE SCALE GENOMIC DNA]</scope>
    <source>
        <strain evidence="13 14">CECT 9216</strain>
    </source>
</reference>
<dbReference type="InterPro" id="IPR005814">
    <property type="entry name" value="Aminotrans_3"/>
</dbReference>
<comment type="similarity">
    <text evidence="10 11">Belongs to the class-III pyridoxal-phosphate-dependent aminotransferase family. BioA subfamily.</text>
</comment>
<comment type="function">
    <text evidence="11">Catalyzes the transfer of the alpha-amino group from S-adenosyl-L-methionine (SAM) to 7-keto-8-aminopelargonic acid (KAPA) to form 7,8-diaminopelargonic acid (DAPA). It is the only aminotransferase known to utilize SAM as an amino donor.</text>
</comment>
<dbReference type="GO" id="GO:0030170">
    <property type="term" value="F:pyridoxal phosphate binding"/>
    <property type="evidence" value="ECO:0007669"/>
    <property type="project" value="UniProtKB-UniRule"/>
</dbReference>
<organism evidence="13 14">
    <name type="scientific">Leuconostoc suionicum</name>
    <dbReference type="NCBI Taxonomy" id="1511761"/>
    <lineage>
        <taxon>Bacteria</taxon>
        <taxon>Bacillati</taxon>
        <taxon>Bacillota</taxon>
        <taxon>Bacilli</taxon>
        <taxon>Lactobacillales</taxon>
        <taxon>Lactobacillaceae</taxon>
        <taxon>Leuconostoc</taxon>
    </lineage>
</organism>
<evidence type="ECO:0000256" key="11">
    <source>
        <dbReference type="HAMAP-Rule" id="MF_00834"/>
    </source>
</evidence>
<dbReference type="SUPFAM" id="SSF53383">
    <property type="entry name" value="PLP-dependent transferases"/>
    <property type="match status" value="1"/>
</dbReference>
<evidence type="ECO:0000256" key="1">
    <source>
        <dbReference type="ARBA" id="ARBA00001933"/>
    </source>
</evidence>
<dbReference type="GO" id="GO:0005737">
    <property type="term" value="C:cytoplasm"/>
    <property type="evidence" value="ECO:0007669"/>
    <property type="project" value="UniProtKB-SubCell"/>
</dbReference>
<dbReference type="RefSeq" id="WP_105299868.1">
    <property type="nucleotide sequence ID" value="NZ_CAURUR010000001.1"/>
</dbReference>
<evidence type="ECO:0000256" key="3">
    <source>
        <dbReference type="ARBA" id="ARBA00011738"/>
    </source>
</evidence>
<keyword evidence="9 11" id="KW-0663">Pyridoxal phosphate</keyword>
<dbReference type="InterPro" id="IPR015424">
    <property type="entry name" value="PyrdxlP-dep_Trfase"/>
</dbReference>
<dbReference type="InterPro" id="IPR015421">
    <property type="entry name" value="PyrdxlP-dep_Trfase_major"/>
</dbReference>
<proteinExistence type="inferred from homology"/>
<dbReference type="NCBIfam" id="TIGR00508">
    <property type="entry name" value="bioA"/>
    <property type="match status" value="1"/>
</dbReference>
<dbReference type="UniPathway" id="UPA00078">
    <property type="reaction ID" value="UER00160"/>
</dbReference>
<sequence length="449" mass="50600">MDYKKRNQEVLWLPFTQMKVYDEEPIVIESGKGIKLRDTDGNEYYDANSSVWLNALGHHNNELNQAIIDQLDQIAHSSTLGMANIPAVTLADKLVQLMPTGLDRVFYSDSGATAMEIAMKIAFQYWLNTGITTKKKFITMQNGYHGDTIGAMSVGDIDVYHKIYEPLLFQNFVAPYPNVYHHESHDAEKAKQDCLEKLENILRAHHDEICGLTIEPLMQGAAGMIDMPHGFLSGVRALCSKYNVLMIADEVAVGFGRTGKILACAHENVVPDILAAGKMLTGGYLPLAITMVSEAIYQAFYDDYDEMKTLFHGHSYTGNQLGCAVALKNLELYEKYRILENVKENAVYMHNELQQLYDLKVVGDVRQVGYMVGIELVRNKEKRQSFDPDLRVAWRATLAMRKLGLLTRPLGDTIAFLPPLIATKEEIKQMIAIIKEGIQTVMEEMNHEE</sequence>
<keyword evidence="5 11" id="KW-0032">Aminotransferase</keyword>
<feature type="binding site" evidence="11">
    <location>
        <position position="313"/>
    </location>
    <ligand>
        <name>substrate</name>
    </ligand>
</feature>
<accession>A0A2N9KGK0</accession>
<dbReference type="Proteomes" id="UP000239237">
    <property type="component" value="Unassembled WGS sequence"/>
</dbReference>
<dbReference type="InterPro" id="IPR005815">
    <property type="entry name" value="BioA"/>
</dbReference>